<keyword evidence="7" id="KW-1185">Reference proteome</keyword>
<feature type="short sequence motif" description="GXGXXG" evidence="3">
    <location>
        <begin position="71"/>
        <end position="76"/>
    </location>
</feature>
<comment type="domain">
    <text evidence="4">The nitrogen atoms of the two glycine residues in the GGXR motif define the oxyanion hole, and stabilize the oxyanion that forms during the nucleophilic attack by the catalytic serine during substrate cleavage.</text>
</comment>
<feature type="short sequence motif" description="DGA/G" evidence="3">
    <location>
        <begin position="259"/>
        <end position="261"/>
    </location>
</feature>
<dbReference type="InterPro" id="IPR016035">
    <property type="entry name" value="Acyl_Trfase/lysoPLipase"/>
</dbReference>
<evidence type="ECO:0000256" key="4">
    <source>
        <dbReference type="RuleBase" id="RU361262"/>
    </source>
</evidence>
<dbReference type="PANTHER" id="PTHR32176:SF121">
    <property type="entry name" value="PATATIN"/>
    <property type="match status" value="1"/>
</dbReference>
<dbReference type="EC" id="3.1.1.-" evidence="4"/>
<comment type="similarity">
    <text evidence="1 4">Belongs to the patatin family.</text>
</comment>
<dbReference type="CDD" id="cd07214">
    <property type="entry name" value="Pat17_isozyme_like"/>
    <property type="match status" value="1"/>
</dbReference>
<dbReference type="InterPro" id="IPR002641">
    <property type="entry name" value="PNPLA_dom"/>
</dbReference>
<keyword evidence="3 4" id="KW-0378">Hydrolase</keyword>
<feature type="short sequence motif" description="GXSXG" evidence="3">
    <location>
        <begin position="109"/>
        <end position="113"/>
    </location>
</feature>
<keyword evidence="2 3" id="KW-0443">Lipid metabolism</keyword>
<evidence type="ECO:0000259" key="5">
    <source>
        <dbReference type="PROSITE" id="PS51635"/>
    </source>
</evidence>
<evidence type="ECO:0000256" key="3">
    <source>
        <dbReference type="PROSITE-ProRule" id="PRU01161"/>
    </source>
</evidence>
<gene>
    <name evidence="6" type="ORF">DH2020_043981</name>
</gene>
<evidence type="ECO:0000313" key="6">
    <source>
        <dbReference type="EMBL" id="KAK6122280.1"/>
    </source>
</evidence>
<organism evidence="6 7">
    <name type="scientific">Rehmannia glutinosa</name>
    <name type="common">Chinese foxglove</name>
    <dbReference type="NCBI Taxonomy" id="99300"/>
    <lineage>
        <taxon>Eukaryota</taxon>
        <taxon>Viridiplantae</taxon>
        <taxon>Streptophyta</taxon>
        <taxon>Embryophyta</taxon>
        <taxon>Tracheophyta</taxon>
        <taxon>Spermatophyta</taxon>
        <taxon>Magnoliopsida</taxon>
        <taxon>eudicotyledons</taxon>
        <taxon>Gunneridae</taxon>
        <taxon>Pentapetalae</taxon>
        <taxon>asterids</taxon>
        <taxon>lamiids</taxon>
        <taxon>Lamiales</taxon>
        <taxon>Orobanchaceae</taxon>
        <taxon>Rehmannieae</taxon>
        <taxon>Rehmannia</taxon>
    </lineage>
</organism>
<dbReference type="Pfam" id="PF01734">
    <property type="entry name" value="Patatin"/>
    <property type="match status" value="1"/>
</dbReference>
<dbReference type="PANTHER" id="PTHR32176">
    <property type="entry name" value="XYLOSE ISOMERASE"/>
    <property type="match status" value="1"/>
</dbReference>
<reference evidence="6 7" key="1">
    <citation type="journal article" date="2021" name="Comput. Struct. Biotechnol. J.">
        <title>De novo genome assembly of the potent medicinal plant Rehmannia glutinosa using nanopore technology.</title>
        <authorList>
            <person name="Ma L."/>
            <person name="Dong C."/>
            <person name="Song C."/>
            <person name="Wang X."/>
            <person name="Zheng X."/>
            <person name="Niu Y."/>
            <person name="Chen S."/>
            <person name="Feng W."/>
        </authorList>
    </citation>
    <scope>NUCLEOTIDE SEQUENCE [LARGE SCALE GENOMIC DNA]</scope>
    <source>
        <strain evidence="6">DH-2019</strain>
    </source>
</reference>
<name>A0ABR0UJZ7_REHGL</name>
<protein>
    <recommendedName>
        <fullName evidence="4">Patatin</fullName>
        <ecNumber evidence="4">3.1.1.-</ecNumber>
    </recommendedName>
</protein>
<proteinExistence type="inferred from homology"/>
<feature type="domain" description="PNPLA" evidence="5">
    <location>
        <begin position="67"/>
        <end position="272"/>
    </location>
</feature>
<accession>A0ABR0UJZ7</accession>
<comment type="function">
    <text evidence="4">Lipolytic acyl hydrolase (LAH).</text>
</comment>
<dbReference type="SUPFAM" id="SSF52151">
    <property type="entry name" value="FabD/lysophospholipase-like"/>
    <property type="match status" value="1"/>
</dbReference>
<dbReference type="Gene3D" id="3.40.1090.10">
    <property type="entry name" value="Cytosolic phospholipase A2 catalytic domain"/>
    <property type="match status" value="1"/>
</dbReference>
<evidence type="ECO:0000256" key="1">
    <source>
        <dbReference type="ARBA" id="ARBA00010240"/>
    </source>
</evidence>
<feature type="active site" description="Nucleophile" evidence="3">
    <location>
        <position position="111"/>
    </location>
</feature>
<evidence type="ECO:0000313" key="7">
    <source>
        <dbReference type="Proteomes" id="UP001318860"/>
    </source>
</evidence>
<evidence type="ECO:0000256" key="2">
    <source>
        <dbReference type="ARBA" id="ARBA00023098"/>
    </source>
</evidence>
<comment type="caution">
    <text evidence="6">The sequence shown here is derived from an EMBL/GenBank/DDBJ whole genome shotgun (WGS) entry which is preliminary data.</text>
</comment>
<keyword evidence="3 4" id="KW-0442">Lipid degradation</keyword>
<dbReference type="Proteomes" id="UP001318860">
    <property type="component" value="Unassembled WGS sequence"/>
</dbReference>
<sequence>MPIIFRVHFTSTQVCKTLTPFLAKFILVGRYLYKLATKEFQHGIFIFRCFQSPWHPTPDCDRYVTVLSIDGGGIKGILPAVILDFLESQLQELDGEEVRLADYFDVIAGTSTGGLVTAMLTSPDENNRPLYAAKDIKPFYLDNCPKIFPQKHKLFPFGKLLKSLLGPLYDGRHLHSILKEKLKGIKLSQAITNVIIPAFDIKRLQPVIFSTYEAKRSPLLDANFADICISTSAAPTFLPGHEFVVKDENGNVREYNLIDGGVAANNPTLIAITEVIKQMFNSNIDFFRMRPIDYPRLLTISIGTGAARIDEKYNSKLAAKWGILDWLLYGGTTPLLEIFNQATADMVDFHTSLIFQSLHSDDNYIRIQDDTLTGIENSVDVATKENLERLVTIGQGLLKGPLSRVNLETGLTEPVKNGGTNEEAIKRFARLLSTERKCRQLKNIESHKPVSKLRISPVTKRIKMESMINTYRERVKYCYPMYSMNVSTPPLKVFSK</sequence>
<feature type="active site" description="Proton acceptor" evidence="3">
    <location>
        <position position="259"/>
    </location>
</feature>
<dbReference type="PROSITE" id="PS51635">
    <property type="entry name" value="PNPLA"/>
    <property type="match status" value="1"/>
</dbReference>
<dbReference type="EMBL" id="JABTTQ020002725">
    <property type="protein sequence ID" value="KAK6122280.1"/>
    <property type="molecule type" value="Genomic_DNA"/>
</dbReference>